<evidence type="ECO:0000256" key="4">
    <source>
        <dbReference type="SAM" id="MobiDB-lite"/>
    </source>
</evidence>
<comment type="caution">
    <text evidence="6">The sequence shown here is derived from an EMBL/GenBank/DDBJ whole genome shotgun (WGS) entry which is preliminary data.</text>
</comment>
<evidence type="ECO:0000256" key="2">
    <source>
        <dbReference type="ARBA" id="ARBA00011353"/>
    </source>
</evidence>
<sequence length="1317" mass="146835">MARTSVAALAVSGNDAEPKAELSVDVATDDMDDSISISSTPYASDDSQKEYLVEDILAQDDTDGDLKYLVQWTGYPLEECTWELGENMDAGLLRDLWDDKIEKKDYRPFDLTLFYDAIAQKQRRHFRRNLMRKERGLPQTYPFENENGLATTGDPVQEATAVAEGKAAKTGRDTALSTTEPAGAHVDGVDPIDHTQDTDEDVVVLDILSTPATAKIKKEEKTKQKPVQTKGKKKEAPRPASEKRGSAEATTSRSANKVPTQTTASSVTGRAADHEPKSSASTARKARLVESPSAPQNNAVVSRPLAGLPSPKGAVHAAPKTPVKASSASKKAGTSTPDADAHSPKLFSARKTSKITQITQQTGNAFNSGKKIRVRPNLVTAMADPSRPQQLITSRRHLRIAEQQEREKNDAAIEPSKLTSHLFPISAGPPAMASSLAKTANQQNSLSKPIIATGKSKPVPQELKRKKSVHFSEVLDGDESVVTRVRLISPPYEGSASSDDDGMAMHQESMGFRSQMPDRAVQLVIGSKAAPLDVISSATAHEVGVQEVLEEVFENNVLHLDYTCLADTLLHQLDGEGERVHLMRKLTNLDRDSYEQLFPRAYSDKQRTVFLVFPPSSSAFAQQLAFWIRDVDNTCAVHYCMTPGAWTGFWEKAVSGLEHAAVIIHEQVVSAIRRFPGFNNLVVAECGTCKIWSISQSILSPPLYPSLEPYGDRELSDNVLADVGQIKWSQLFPNGVAIFITPSFILSDPQRTHTLLQWVLKARQDGDLLVTLVTAWDICGYLLELADEKFKHYEALQADRSFASKQMRKAETDRLGIGVRKCYLRYETHMLACELCDMQETAHSRAIEFADEAIDGNDEQSLVNWFGWWASLHFDRYRFFHVVGSDAAGSRSFGSHSRKIRMPSFTPGTTADPEVAWSRKQSGRDQLSQMDGLDQHARQDVTSPTSSNPPSRYFPDASVGDFTYLFMEYARPKTPLQLYRYAIYWTRADEVSKKPHLARHSIEKWFSFAYAFGRVNARPYIGFFNMPSDSSSRGHDTAGSRVATQPFVALYRPMNATSNKTNKTTELIFWDCRAHRKFQGQTMLYRSDLTSAQLAVVDYILEYGYEKHDMNLGRVYIGGEPFKATTPTEFPSALARHFSSLDPHHQAAPTGNDIDATIEFMDEMTSDFSHAFPVSQKQLEARNFLWVHLSKDRPPNQPLITRQTSLKEKKDSTDLKLGNDQGSHSESAETVVDENAKIVFHPPRGDRTRRGKPSLCSNRFFESVRLARLQRPEEDTMDFDFMPTGEWYGRQVIEGRGYEHLHVNSGKSFFTFAGFEP</sequence>
<feature type="compositionally biased region" description="Basic and acidic residues" evidence="4">
    <location>
        <begin position="234"/>
        <end position="246"/>
    </location>
</feature>
<feature type="compositionally biased region" description="Low complexity" evidence="4">
    <location>
        <begin position="317"/>
        <end position="337"/>
    </location>
</feature>
<dbReference type="InterPro" id="IPR016197">
    <property type="entry name" value="Chromo-like_dom_sf"/>
</dbReference>
<comment type="subcellular location">
    <subcellularLocation>
        <location evidence="1">Nucleus</location>
    </subcellularLocation>
</comment>
<dbReference type="Gene3D" id="2.40.50.40">
    <property type="match status" value="1"/>
</dbReference>
<reference evidence="6 7" key="1">
    <citation type="submission" date="2024-01" db="EMBL/GenBank/DDBJ databases">
        <authorList>
            <person name="Allen C."/>
            <person name="Tagirdzhanova G."/>
        </authorList>
    </citation>
    <scope>NUCLEOTIDE SEQUENCE [LARGE SCALE GENOMIC DNA]</scope>
    <source>
        <strain evidence="6 7">CBS 119000</strain>
    </source>
</reference>
<evidence type="ECO:0000256" key="3">
    <source>
        <dbReference type="ARBA" id="ARBA00023242"/>
    </source>
</evidence>
<feature type="domain" description="Chromo" evidence="5">
    <location>
        <begin position="51"/>
        <end position="88"/>
    </location>
</feature>
<proteinExistence type="predicted"/>
<evidence type="ECO:0000313" key="6">
    <source>
        <dbReference type="EMBL" id="CAK7265949.1"/>
    </source>
</evidence>
<feature type="compositionally biased region" description="Polar residues" evidence="4">
    <location>
        <begin position="940"/>
        <end position="950"/>
    </location>
</feature>
<feature type="region of interest" description="Disordered" evidence="4">
    <location>
        <begin position="889"/>
        <end position="954"/>
    </location>
</feature>
<accession>A0ABP0DDS1</accession>
<keyword evidence="7" id="KW-1185">Reference proteome</keyword>
<feature type="region of interest" description="Disordered" evidence="4">
    <location>
        <begin position="216"/>
        <end position="345"/>
    </location>
</feature>
<evidence type="ECO:0000256" key="1">
    <source>
        <dbReference type="ARBA" id="ARBA00004123"/>
    </source>
</evidence>
<comment type="subunit">
    <text evidence="2">Component of the NuA4 histone acetyltransferase complex.</text>
</comment>
<feature type="compositionally biased region" description="Polar residues" evidence="4">
    <location>
        <begin position="248"/>
        <end position="268"/>
    </location>
</feature>
<feature type="region of interest" description="Disordered" evidence="4">
    <location>
        <begin position="162"/>
        <end position="197"/>
    </location>
</feature>
<protein>
    <recommendedName>
        <fullName evidence="5">Chromo domain-containing protein</fullName>
    </recommendedName>
</protein>
<dbReference type="InterPro" id="IPR051219">
    <property type="entry name" value="Heterochromatin_chromo-domain"/>
</dbReference>
<dbReference type="PANTHER" id="PTHR22812">
    <property type="entry name" value="CHROMOBOX PROTEIN"/>
    <property type="match status" value="1"/>
</dbReference>
<evidence type="ECO:0000313" key="7">
    <source>
        <dbReference type="Proteomes" id="UP001642502"/>
    </source>
</evidence>
<feature type="region of interest" description="Disordered" evidence="4">
    <location>
        <begin position="1195"/>
        <end position="1228"/>
    </location>
</feature>
<dbReference type="Pfam" id="PF00385">
    <property type="entry name" value="Chromo"/>
    <property type="match status" value="1"/>
</dbReference>
<keyword evidence="3" id="KW-0539">Nucleus</keyword>
<feature type="compositionally biased region" description="Basic and acidic residues" evidence="4">
    <location>
        <begin position="1205"/>
        <end position="1214"/>
    </location>
</feature>
<gene>
    <name evidence="6" type="ORF">SEPCBS119000_001772</name>
</gene>
<name>A0ABP0DDS1_9PEZI</name>
<dbReference type="InterPro" id="IPR023780">
    <property type="entry name" value="Chromo_domain"/>
</dbReference>
<dbReference type="InterPro" id="IPR000953">
    <property type="entry name" value="Chromo/chromo_shadow_dom"/>
</dbReference>
<dbReference type="SUPFAM" id="SSF54160">
    <property type="entry name" value="Chromo domain-like"/>
    <property type="match status" value="1"/>
</dbReference>
<dbReference type="Proteomes" id="UP001642502">
    <property type="component" value="Unassembled WGS sequence"/>
</dbReference>
<feature type="compositionally biased region" description="Basic and acidic residues" evidence="4">
    <location>
        <begin position="187"/>
        <end position="197"/>
    </location>
</feature>
<organism evidence="6 7">
    <name type="scientific">Sporothrix epigloea</name>
    <dbReference type="NCBI Taxonomy" id="1892477"/>
    <lineage>
        <taxon>Eukaryota</taxon>
        <taxon>Fungi</taxon>
        <taxon>Dikarya</taxon>
        <taxon>Ascomycota</taxon>
        <taxon>Pezizomycotina</taxon>
        <taxon>Sordariomycetes</taxon>
        <taxon>Sordariomycetidae</taxon>
        <taxon>Ophiostomatales</taxon>
        <taxon>Ophiostomataceae</taxon>
        <taxon>Sporothrix</taxon>
    </lineage>
</organism>
<dbReference type="CDD" id="cd18966">
    <property type="entry name" value="chromodomain"/>
    <property type="match status" value="1"/>
</dbReference>
<dbReference type="PROSITE" id="PS50013">
    <property type="entry name" value="CHROMO_2"/>
    <property type="match status" value="1"/>
</dbReference>
<evidence type="ECO:0000259" key="5">
    <source>
        <dbReference type="PROSITE" id="PS50013"/>
    </source>
</evidence>
<dbReference type="EMBL" id="CAWUON010000015">
    <property type="protein sequence ID" value="CAK7265949.1"/>
    <property type="molecule type" value="Genomic_DNA"/>
</dbReference>
<dbReference type="SMART" id="SM00298">
    <property type="entry name" value="CHROMO"/>
    <property type="match status" value="1"/>
</dbReference>